<dbReference type="InterPro" id="IPR001138">
    <property type="entry name" value="Zn2Cys6_DnaBD"/>
</dbReference>
<dbReference type="CDD" id="cd00067">
    <property type="entry name" value="GAL4"/>
    <property type="match status" value="1"/>
</dbReference>
<sequence>MTSNFRRTNLIKPQRTEELQSLYDRWRELENCQKFEQHLQLNDSEHHLQPEGSTQGTSERSPSIVSGHSGAEDSGRTERSQKPRRRGPLSKMKREKTAFIRRLGACPPCRARKVGCKHWDLREFEASYQLSKSTASRNSPTAGKSPGNFEDDELSLRSPNADLFGLAFGVVDTSVSPDFPDFTDDLDQLLATLPSPVSMDNLVPQAPVPVVPQHCLGLDNATIGSDSFGRLQLMRSRSVMAIGKHLACMAAKKTTWQCQFWDGQQVGTMSVAAEPCAQQFETPADLTDHFFKEHHPVELYDPPIWFKCRQCARWNKRDYFMIHSSRDDYELLGFYKSWTRTDEDIVRSTDGFFDFYRADAIRHISEKGVEPSVKEILGETAVVIGQSGSFCLATLYLIEHAERLNLLHLLRHASSESPAMCGFNLAVKYLRRRPPRGLRSFPPTLPPPLPPPRYYTITTCALSFQGFHHALNTYLPILPDKDTKLATSHSSPLSKSSLNQFESYGNIDLVMSQTTLPQGFSVFQPTLGAQLQFFPAIGTRELDELVNAYVPGPASAQEKRASISLDFFEYAHLTGQTFKFYPVYSMATSVESPATASPLQDSGYGSSFNASPVMSNWDWSGVNAGASSRRQSPKSAASRNHTADFSNIPGMKIMTKDGRDVTNSASRGSKTKEQRDHAHLMRIIKACDSCKKKKIRCDPSHKKKGVTHSQAQPASKVTKKTKTIAPEPRAVPAVVQDDLVASLSFPAEQSFSTELDNLTASVSAGVESWEEFIQYPAVDDYDYDFFYDPEGYLSPQSSSSLSAYSTKPVTPTSQQDLLGSFNSGNAEATVASADLPFNQTESIHDYVDFNLYSPQSSFSEDDCMVSIEGSKQSVSQPRTPAPQPLPPAEPSSGPQPGGGDLTGDLGAQFAQTWSTPQQLFSGGDFTLESTYHDPGYGLELYSSPSSSSLDSGILSHSMSSLEETPTSSAYISDFQSSGGSMSPAESNVAATHNRIVDSEGGTLQSVSTFADVSRPRRPGTDGLDQTALDRSDRVTVDHNDPRTTASAVEHQSPVHSPTELSSINDGVIANATAYATYAPCTPTCSTSSLSETTSAVSSAAQSSGEDGTTLARDDAISVRSNNATWQSSTGDQRTVVANQTDSVTLNSGSPNHNRRRDVLEVESSSRALLEAQEASALKSQTHHARYAAAEGDEASRLTLVCTIAPMALGLGAIVSIVMMLAAFVAWSYLSSGQSALGNLSRTRSSSPQGVRQYSSKVVSFMTSTRGKIENLQSKVSTGTKSVGRMITQSRSFIAV</sequence>
<dbReference type="Proteomes" id="UP000554235">
    <property type="component" value="Unassembled WGS sequence"/>
</dbReference>
<dbReference type="OrthoDB" id="4850804at2759"/>
<dbReference type="PANTHER" id="PTHR35392">
    <property type="entry name" value="ZN(II)2CYS6 TRANSCRIPTION FACTOR (EUROFUNG)-RELATED-RELATED"/>
    <property type="match status" value="1"/>
</dbReference>
<feature type="region of interest" description="Disordered" evidence="2">
    <location>
        <begin position="869"/>
        <end position="906"/>
    </location>
</feature>
<feature type="compositionally biased region" description="Basic residues" evidence="2">
    <location>
        <begin position="82"/>
        <end position="94"/>
    </location>
</feature>
<organism evidence="4 5">
    <name type="scientific">Fusarium albosuccineum</name>
    <dbReference type="NCBI Taxonomy" id="1237068"/>
    <lineage>
        <taxon>Eukaryota</taxon>
        <taxon>Fungi</taxon>
        <taxon>Dikarya</taxon>
        <taxon>Ascomycota</taxon>
        <taxon>Pezizomycotina</taxon>
        <taxon>Sordariomycetes</taxon>
        <taxon>Hypocreomycetidae</taxon>
        <taxon>Hypocreales</taxon>
        <taxon>Nectriaceae</taxon>
        <taxon>Fusarium</taxon>
        <taxon>Fusarium decemcellulare species complex</taxon>
    </lineage>
</organism>
<feature type="region of interest" description="Disordered" evidence="2">
    <location>
        <begin position="624"/>
        <end position="676"/>
    </location>
</feature>
<dbReference type="GO" id="GO:0008270">
    <property type="term" value="F:zinc ion binding"/>
    <property type="evidence" value="ECO:0007669"/>
    <property type="project" value="InterPro"/>
</dbReference>
<evidence type="ECO:0000313" key="5">
    <source>
        <dbReference type="Proteomes" id="UP000554235"/>
    </source>
</evidence>
<keyword evidence="3" id="KW-0812">Transmembrane</keyword>
<feature type="transmembrane region" description="Helical" evidence="3">
    <location>
        <begin position="1206"/>
        <end position="1229"/>
    </location>
</feature>
<feature type="compositionally biased region" description="Polar residues" evidence="2">
    <location>
        <begin position="807"/>
        <end position="821"/>
    </location>
</feature>
<feature type="compositionally biased region" description="Polar residues" evidence="2">
    <location>
        <begin position="1001"/>
        <end position="1010"/>
    </location>
</feature>
<feature type="compositionally biased region" description="Basic and acidic residues" evidence="2">
    <location>
        <begin position="38"/>
        <end position="49"/>
    </location>
</feature>
<name>A0A8H4LLH2_9HYPO</name>
<keyword evidence="1" id="KW-0539">Nucleus</keyword>
<feature type="region of interest" description="Disordered" evidence="2">
    <location>
        <begin position="38"/>
        <end position="94"/>
    </location>
</feature>
<dbReference type="InterPro" id="IPR052973">
    <property type="entry name" value="Fungal_sec-metab_reg_TF"/>
</dbReference>
<dbReference type="GO" id="GO:0000981">
    <property type="term" value="F:DNA-binding transcription factor activity, RNA polymerase II-specific"/>
    <property type="evidence" value="ECO:0007669"/>
    <property type="project" value="InterPro"/>
</dbReference>
<evidence type="ECO:0000256" key="1">
    <source>
        <dbReference type="ARBA" id="ARBA00023242"/>
    </source>
</evidence>
<accession>A0A8H4LLH2</accession>
<feature type="region of interest" description="Disordered" evidence="2">
    <location>
        <begin position="998"/>
        <end position="1061"/>
    </location>
</feature>
<feature type="compositionally biased region" description="Polar residues" evidence="2">
    <location>
        <begin position="130"/>
        <end position="142"/>
    </location>
</feature>
<feature type="region of interest" description="Disordered" evidence="2">
    <location>
        <begin position="795"/>
        <end position="821"/>
    </location>
</feature>
<evidence type="ECO:0000256" key="2">
    <source>
        <dbReference type="SAM" id="MobiDB-lite"/>
    </source>
</evidence>
<evidence type="ECO:0000256" key="3">
    <source>
        <dbReference type="SAM" id="Phobius"/>
    </source>
</evidence>
<dbReference type="EMBL" id="JAADYS010000365">
    <property type="protein sequence ID" value="KAF4470337.1"/>
    <property type="molecule type" value="Genomic_DNA"/>
</dbReference>
<reference evidence="4 5" key="1">
    <citation type="submission" date="2020-01" db="EMBL/GenBank/DDBJ databases">
        <title>Identification and distribution of gene clusters putatively required for synthesis of sphingolipid metabolism inhibitors in phylogenetically diverse species of the filamentous fungus Fusarium.</title>
        <authorList>
            <person name="Kim H.-S."/>
            <person name="Busman M."/>
            <person name="Brown D.W."/>
            <person name="Divon H."/>
            <person name="Uhlig S."/>
            <person name="Proctor R.H."/>
        </authorList>
    </citation>
    <scope>NUCLEOTIDE SEQUENCE [LARGE SCALE GENOMIC DNA]</scope>
    <source>
        <strain evidence="4 5">NRRL 20459</strain>
    </source>
</reference>
<feature type="region of interest" description="Disordered" evidence="2">
    <location>
        <begin position="1096"/>
        <end position="1115"/>
    </location>
</feature>
<protein>
    <submittedName>
        <fullName evidence="4">Uncharacterized protein</fullName>
    </submittedName>
</protein>
<feature type="compositionally biased region" description="Basic and acidic residues" evidence="2">
    <location>
        <begin position="70"/>
        <end position="81"/>
    </location>
</feature>
<feature type="compositionally biased region" description="Basic and acidic residues" evidence="2">
    <location>
        <begin position="1027"/>
        <end position="1041"/>
    </location>
</feature>
<keyword evidence="3" id="KW-0472">Membrane</keyword>
<keyword evidence="5" id="KW-1185">Reference proteome</keyword>
<feature type="compositionally biased region" description="Low complexity" evidence="2">
    <location>
        <begin position="795"/>
        <end position="805"/>
    </location>
</feature>
<feature type="region of interest" description="Disordered" evidence="2">
    <location>
        <begin position="130"/>
        <end position="152"/>
    </location>
</feature>
<comment type="caution">
    <text evidence="4">The sequence shown here is derived from an EMBL/GenBank/DDBJ whole genome shotgun (WGS) entry which is preliminary data.</text>
</comment>
<feature type="compositionally biased region" description="Polar residues" evidence="2">
    <location>
        <begin position="51"/>
        <end position="66"/>
    </location>
</feature>
<proteinExistence type="predicted"/>
<feature type="compositionally biased region" description="Polar residues" evidence="2">
    <location>
        <begin position="625"/>
        <end position="645"/>
    </location>
</feature>
<feature type="region of interest" description="Disordered" evidence="2">
    <location>
        <begin position="699"/>
        <end position="723"/>
    </location>
</feature>
<feature type="compositionally biased region" description="Pro residues" evidence="2">
    <location>
        <begin position="879"/>
        <end position="889"/>
    </location>
</feature>
<gene>
    <name evidence="4" type="ORF">FALBO_2762</name>
</gene>
<keyword evidence="3" id="KW-1133">Transmembrane helix</keyword>
<evidence type="ECO:0000313" key="4">
    <source>
        <dbReference type="EMBL" id="KAF4470337.1"/>
    </source>
</evidence>